<dbReference type="RefSeq" id="WP_010933368.1">
    <property type="nucleotide sequence ID" value="NC_002932.3"/>
</dbReference>
<name>Q8KBS8_CHLTE</name>
<dbReference type="eggNOG" id="COG1994">
    <property type="taxonomic scope" value="Bacteria"/>
</dbReference>
<evidence type="ECO:0000256" key="3">
    <source>
        <dbReference type="ARBA" id="ARBA00007931"/>
    </source>
</evidence>
<keyword evidence="7" id="KW-0809">Transit peptide</keyword>
<feature type="transmembrane region" description="Helical" evidence="10">
    <location>
        <begin position="20"/>
        <end position="41"/>
    </location>
</feature>
<keyword evidence="8 10" id="KW-1133">Transmembrane helix</keyword>
<feature type="domain" description="Peptidase M50" evidence="11">
    <location>
        <begin position="61"/>
        <end position="259"/>
    </location>
</feature>
<dbReference type="EMBL" id="AE006470">
    <property type="protein sequence ID" value="AAM72929.1"/>
    <property type="molecule type" value="Genomic_DNA"/>
</dbReference>
<dbReference type="PANTHER" id="PTHR31412">
    <property type="entry name" value="ZINC METALLOPROTEASE EGY1"/>
    <property type="match status" value="1"/>
</dbReference>
<evidence type="ECO:0000256" key="6">
    <source>
        <dbReference type="ARBA" id="ARBA00022801"/>
    </source>
</evidence>
<evidence type="ECO:0000256" key="10">
    <source>
        <dbReference type="SAM" id="Phobius"/>
    </source>
</evidence>
<dbReference type="Pfam" id="PF02163">
    <property type="entry name" value="Peptidase_M50"/>
    <property type="match status" value="1"/>
</dbReference>
<dbReference type="GO" id="GO:0006508">
    <property type="term" value="P:proteolysis"/>
    <property type="evidence" value="ECO:0007669"/>
    <property type="project" value="UniProtKB-KW"/>
</dbReference>
<dbReference type="GO" id="GO:0016020">
    <property type="term" value="C:membrane"/>
    <property type="evidence" value="ECO:0007669"/>
    <property type="project" value="UniProtKB-SubCell"/>
</dbReference>
<dbReference type="EnsemblBacteria" id="AAM72929">
    <property type="protein sequence ID" value="AAM72929"/>
    <property type="gene ID" value="CT1705"/>
</dbReference>
<dbReference type="AlphaFoldDB" id="Q8KBS8"/>
<comment type="subcellular location">
    <subcellularLocation>
        <location evidence="2">Membrane</location>
        <topology evidence="2">Multi-pass membrane protein</topology>
    </subcellularLocation>
</comment>
<sequence length="341" mass="37736">MPDFSYEETKLTTGRHYPIHLLLFVATLFTTTWAGAIWTGIPPFTANKAGFIEALKTGVPFSLALLAFLTVHEFGHFFATVKHRIRATLPYYIPLPPLPFLMSIGTLGAIIRIKEPIRSRRALFDIGAAGPLAGFTVALGLLIYGFLHLPLAEYIYSVHPDYRAMGGIPPAPADTLYLGKNLLFILLDALIQPKGLPPMYELYHYPFLFAGWLACFVTALNLLPVGQLDGGHVIYAMFGSEGHRKISKFFLAFITVIGAPSFILGVLELINPALVFPVPELLLRWSWPGWIIWAIILRRFLGTKHPQAGSDHPLPPGRMTAGWLCIAVFILTFTPVPFAIS</sequence>
<evidence type="ECO:0000256" key="4">
    <source>
        <dbReference type="ARBA" id="ARBA00022670"/>
    </source>
</evidence>
<reference evidence="12 13" key="1">
    <citation type="journal article" date="2002" name="Proc. Natl. Acad. Sci. U.S.A.">
        <title>The complete genome sequence of Chlorobium tepidum TLS, a photosynthetic, anaerobic, green-sulfur bacterium.</title>
        <authorList>
            <person name="Eisen J.A."/>
            <person name="Nelson K.E."/>
            <person name="Paulsen I.T."/>
            <person name="Heidelberg J.F."/>
            <person name="Wu M."/>
            <person name="Dodson R.J."/>
            <person name="Deboy R."/>
            <person name="Gwinn M.L."/>
            <person name="Nelson W.C."/>
            <person name="Haft D.H."/>
            <person name="Hickey E.K."/>
            <person name="Peterson J.D."/>
            <person name="Durkin A.S."/>
            <person name="Kolonay J.L."/>
            <person name="Yang F."/>
            <person name="Holt I."/>
            <person name="Umayam L.A."/>
            <person name="Mason T."/>
            <person name="Brenner M."/>
            <person name="Shea T.P."/>
            <person name="Parksey D."/>
            <person name="Nierman W.C."/>
            <person name="Feldblyum T.V."/>
            <person name="Hansen C.L."/>
            <person name="Craven M.B."/>
            <person name="Radune D."/>
            <person name="Vamathevan J."/>
            <person name="Khouri H."/>
            <person name="White O."/>
            <person name="Gruber T.M."/>
            <person name="Ketchum K.A."/>
            <person name="Venter J.C."/>
            <person name="Tettelin H."/>
            <person name="Bryant D.A."/>
            <person name="Fraser C.M."/>
        </authorList>
    </citation>
    <scope>NUCLEOTIDE SEQUENCE [LARGE SCALE GENOMIC DNA]</scope>
    <source>
        <strain evidence="13">ATCC 49652 / DSM 12025 / NBRC 103806 / TLS</strain>
    </source>
</reference>
<feature type="transmembrane region" description="Helical" evidence="10">
    <location>
        <begin position="282"/>
        <end position="301"/>
    </location>
</feature>
<proteinExistence type="inferred from homology"/>
<dbReference type="OrthoDB" id="921763at2"/>
<gene>
    <name evidence="12" type="ordered locus">CT1705</name>
</gene>
<keyword evidence="5 10" id="KW-0812">Transmembrane</keyword>
<comment type="similarity">
    <text evidence="3">Belongs to the peptidase M50B family.</text>
</comment>
<feature type="transmembrane region" description="Helical" evidence="10">
    <location>
        <begin position="321"/>
        <end position="340"/>
    </location>
</feature>
<dbReference type="GO" id="GO:0008233">
    <property type="term" value="F:peptidase activity"/>
    <property type="evidence" value="ECO:0007669"/>
    <property type="project" value="UniProtKB-KW"/>
</dbReference>
<evidence type="ECO:0000256" key="5">
    <source>
        <dbReference type="ARBA" id="ARBA00022692"/>
    </source>
</evidence>
<protein>
    <submittedName>
        <fullName evidence="12">Zinc protease, putative</fullName>
    </submittedName>
</protein>
<evidence type="ECO:0000259" key="11">
    <source>
        <dbReference type="Pfam" id="PF02163"/>
    </source>
</evidence>
<organism evidence="12 13">
    <name type="scientific">Chlorobaculum tepidum (strain ATCC 49652 / DSM 12025 / NBRC 103806 / TLS)</name>
    <name type="common">Chlorobium tepidum</name>
    <dbReference type="NCBI Taxonomy" id="194439"/>
    <lineage>
        <taxon>Bacteria</taxon>
        <taxon>Pseudomonadati</taxon>
        <taxon>Chlorobiota</taxon>
        <taxon>Chlorobiia</taxon>
        <taxon>Chlorobiales</taxon>
        <taxon>Chlorobiaceae</taxon>
        <taxon>Chlorobaculum</taxon>
    </lineage>
</organism>
<evidence type="ECO:0000313" key="13">
    <source>
        <dbReference type="Proteomes" id="UP000001007"/>
    </source>
</evidence>
<evidence type="ECO:0000313" key="12">
    <source>
        <dbReference type="EMBL" id="AAM72929.1"/>
    </source>
</evidence>
<feature type="transmembrane region" description="Helical" evidence="10">
    <location>
        <begin position="203"/>
        <end position="228"/>
    </location>
</feature>
<feature type="transmembrane region" description="Helical" evidence="10">
    <location>
        <begin position="249"/>
        <end position="270"/>
    </location>
</feature>
<feature type="transmembrane region" description="Helical" evidence="10">
    <location>
        <begin position="91"/>
        <end position="111"/>
    </location>
</feature>
<feature type="transmembrane region" description="Helical" evidence="10">
    <location>
        <begin position="123"/>
        <end position="147"/>
    </location>
</feature>
<evidence type="ECO:0000256" key="1">
    <source>
        <dbReference type="ARBA" id="ARBA00001947"/>
    </source>
</evidence>
<evidence type="ECO:0000256" key="8">
    <source>
        <dbReference type="ARBA" id="ARBA00022989"/>
    </source>
</evidence>
<evidence type="ECO:0000256" key="9">
    <source>
        <dbReference type="ARBA" id="ARBA00023136"/>
    </source>
</evidence>
<dbReference type="CDD" id="cd06160">
    <property type="entry name" value="S2P-M50_like_2"/>
    <property type="match status" value="1"/>
</dbReference>
<comment type="cofactor">
    <cofactor evidence="1">
        <name>Zn(2+)</name>
        <dbReference type="ChEBI" id="CHEBI:29105"/>
    </cofactor>
</comment>
<keyword evidence="6" id="KW-0378">Hydrolase</keyword>
<evidence type="ECO:0000256" key="2">
    <source>
        <dbReference type="ARBA" id="ARBA00004141"/>
    </source>
</evidence>
<dbReference type="Proteomes" id="UP000001007">
    <property type="component" value="Chromosome"/>
</dbReference>
<dbReference type="PANTHER" id="PTHR31412:SF0">
    <property type="entry name" value="ZINC METALLOPROTEASE EGY1, CHLOROPLASTIC-RELATED"/>
    <property type="match status" value="1"/>
</dbReference>
<accession>Q8KBS8</accession>
<evidence type="ECO:0000256" key="7">
    <source>
        <dbReference type="ARBA" id="ARBA00022946"/>
    </source>
</evidence>
<keyword evidence="4 12" id="KW-0645">Protease</keyword>
<dbReference type="InterPro" id="IPR044838">
    <property type="entry name" value="EGY1-like"/>
</dbReference>
<dbReference type="HOGENOM" id="CLU_028221_0_0_10"/>
<dbReference type="InterPro" id="IPR008915">
    <property type="entry name" value="Peptidase_M50"/>
</dbReference>
<dbReference type="STRING" id="194439.CT1705"/>
<keyword evidence="13" id="KW-1185">Reference proteome</keyword>
<keyword evidence="9 10" id="KW-0472">Membrane</keyword>
<dbReference type="KEGG" id="cte:CT1705"/>